<dbReference type="GO" id="GO:0009013">
    <property type="term" value="F:succinate-semialdehyde dehydrogenase [NAD(P)+] activity"/>
    <property type="evidence" value="ECO:0007669"/>
    <property type="project" value="UniProtKB-EC"/>
</dbReference>
<dbReference type="EC" id="1.2.1.9" evidence="4"/>
<dbReference type="EC" id="1.2.1.16" evidence="4"/>
<dbReference type="Proteomes" id="UP000282551">
    <property type="component" value="Chromosome"/>
</dbReference>
<evidence type="ECO:0000259" key="3">
    <source>
        <dbReference type="Pfam" id="PF00171"/>
    </source>
</evidence>
<dbReference type="InterPro" id="IPR016161">
    <property type="entry name" value="Ald_DH/histidinol_DH"/>
</dbReference>
<organism evidence="4 5">
    <name type="scientific">Mycolicibacterium chitae</name>
    <name type="common">Mycobacterium chitae</name>
    <dbReference type="NCBI Taxonomy" id="1792"/>
    <lineage>
        <taxon>Bacteria</taxon>
        <taxon>Bacillati</taxon>
        <taxon>Actinomycetota</taxon>
        <taxon>Actinomycetes</taxon>
        <taxon>Mycobacteriales</taxon>
        <taxon>Mycobacteriaceae</taxon>
        <taxon>Mycolicibacterium</taxon>
    </lineage>
</organism>
<dbReference type="AlphaFoldDB" id="A0A3S4TIG4"/>
<dbReference type="GO" id="GO:0008911">
    <property type="term" value="F:lactaldehyde dehydrogenase (NAD+) activity"/>
    <property type="evidence" value="ECO:0007669"/>
    <property type="project" value="TreeGrafter"/>
</dbReference>
<protein>
    <submittedName>
        <fullName evidence="4">Aldehyde dehydrogenase</fullName>
        <ecNumber evidence="4">1.2.1.16</ecNumber>
        <ecNumber evidence="4">1.2.1.9</ecNumber>
    </submittedName>
</protein>
<dbReference type="GO" id="GO:0008886">
    <property type="term" value="F:glyceraldehyde-3-phosphate dehydrogenase (NADP+) (non-phosphorylating) activity"/>
    <property type="evidence" value="ECO:0007669"/>
    <property type="project" value="UniProtKB-EC"/>
</dbReference>
<feature type="domain" description="Aldehyde dehydrogenase" evidence="3">
    <location>
        <begin position="6"/>
        <end position="456"/>
    </location>
</feature>
<keyword evidence="2 4" id="KW-0560">Oxidoreductase</keyword>
<proteinExistence type="inferred from homology"/>
<dbReference type="SUPFAM" id="SSF53720">
    <property type="entry name" value="ALDH-like"/>
    <property type="match status" value="1"/>
</dbReference>
<dbReference type="PANTHER" id="PTHR42991">
    <property type="entry name" value="ALDEHYDE DEHYDROGENASE"/>
    <property type="match status" value="1"/>
</dbReference>
<dbReference type="InterPro" id="IPR015590">
    <property type="entry name" value="Aldehyde_DH_dom"/>
</dbReference>
<evidence type="ECO:0000313" key="4">
    <source>
        <dbReference type="EMBL" id="VEG45362.1"/>
    </source>
</evidence>
<evidence type="ECO:0000256" key="1">
    <source>
        <dbReference type="ARBA" id="ARBA00009986"/>
    </source>
</evidence>
<reference evidence="4 5" key="1">
    <citation type="submission" date="2018-12" db="EMBL/GenBank/DDBJ databases">
        <authorList>
            <consortium name="Pathogen Informatics"/>
        </authorList>
    </citation>
    <scope>NUCLEOTIDE SEQUENCE [LARGE SCALE GENOMIC DNA]</scope>
    <source>
        <strain evidence="4 5">NCTC10485</strain>
    </source>
</reference>
<dbReference type="EMBL" id="LR134355">
    <property type="protein sequence ID" value="VEG45362.1"/>
    <property type="molecule type" value="Genomic_DNA"/>
</dbReference>
<name>A0A3S4TIG4_MYCCI</name>
<dbReference type="PANTHER" id="PTHR42991:SF1">
    <property type="entry name" value="ALDEHYDE DEHYDROGENASE"/>
    <property type="match status" value="1"/>
</dbReference>
<accession>A0A3S4TIG4</accession>
<dbReference type="InterPro" id="IPR016163">
    <property type="entry name" value="Ald_DH_C"/>
</dbReference>
<dbReference type="InterPro" id="IPR016162">
    <property type="entry name" value="Ald_DH_N"/>
</dbReference>
<dbReference type="InterPro" id="IPR051020">
    <property type="entry name" value="ALDH-related_metabolic_enz"/>
</dbReference>
<dbReference type="Gene3D" id="3.40.309.10">
    <property type="entry name" value="Aldehyde Dehydrogenase, Chain A, domain 2"/>
    <property type="match status" value="1"/>
</dbReference>
<gene>
    <name evidence="4" type="primary">gapN</name>
    <name evidence="4" type="ORF">NCTC10485_00550</name>
</gene>
<dbReference type="Gene3D" id="3.40.605.10">
    <property type="entry name" value="Aldehyde Dehydrogenase, Chain A, domain 1"/>
    <property type="match status" value="1"/>
</dbReference>
<comment type="similarity">
    <text evidence="1">Belongs to the aldehyde dehydrogenase family.</text>
</comment>
<keyword evidence="5" id="KW-1185">Reference proteome</keyword>
<sequence>MTPDVCIDPWSGDQVWSRVPTAPADIAVVVARAHAAFRSGRAEPGLVRARRLRDAATAVADARDELSDLLVRTIGKPRRAARVEVNRTVEVLQLSAEEIARAGGETLPLDAVAGGHHKWGLTFREPYGVAALITPFNAPLNLLAQKLGPALACGNTVVVKPSVEGAAVTELLLATIAPYFADDAVQLVHGGPEQVLALVAEEHVRVVSLTGGTAAGAAVLQAAGIKPVHLELGSNSPNIVLADADVESAARQIARAAFEAGGQQCISAQRILVAEEVMGQFSTAFTAAAEAMVVGDPADEKTDVGPVVHSRSAHRIAAMIADAERRGARVQLDGRQHSADNERLIGPTVIVDPPKEAAVLCEEAFGPVAAITSVTDLSEAVELANAVPGLLQASCFTADLNQAMTAARELWAGTVWINEATRFRLDIYPFGGTGTSGLGREGIPYALEAFSQTKYVGLAPS</sequence>
<dbReference type="Pfam" id="PF00171">
    <property type="entry name" value="Aldedh"/>
    <property type="match status" value="1"/>
</dbReference>
<evidence type="ECO:0000256" key="2">
    <source>
        <dbReference type="ARBA" id="ARBA00023002"/>
    </source>
</evidence>
<evidence type="ECO:0000313" key="5">
    <source>
        <dbReference type="Proteomes" id="UP000282551"/>
    </source>
</evidence>
<dbReference type="RefSeq" id="WP_163791981.1">
    <property type="nucleotide sequence ID" value="NZ_AP022604.1"/>
</dbReference>